<dbReference type="InterPro" id="IPR005162">
    <property type="entry name" value="Retrotrans_gag_dom"/>
</dbReference>
<dbReference type="Gene3D" id="3.30.70.270">
    <property type="match status" value="2"/>
</dbReference>
<keyword evidence="3" id="KW-0238">DNA-binding</keyword>
<accession>A0A6J8A4B1</accession>
<dbReference type="SUPFAM" id="SSF53098">
    <property type="entry name" value="Ribonuclease H-like"/>
    <property type="match status" value="1"/>
</dbReference>
<dbReference type="FunFam" id="1.10.340.70:FF:000001">
    <property type="entry name" value="Retrovirus-related Pol polyprotein from transposon gypsy-like Protein"/>
    <property type="match status" value="1"/>
</dbReference>
<dbReference type="SMART" id="SM00343">
    <property type="entry name" value="ZnF_C2HC"/>
    <property type="match status" value="2"/>
</dbReference>
<dbReference type="Gene3D" id="3.10.10.10">
    <property type="entry name" value="HIV Type 1 Reverse Transcriptase, subunit A, domain 1"/>
    <property type="match status" value="1"/>
</dbReference>
<dbReference type="InterPro" id="IPR036397">
    <property type="entry name" value="RNaseH_sf"/>
</dbReference>
<protein>
    <recommendedName>
        <fullName evidence="10">Endonuclease</fullName>
    </recommendedName>
</protein>
<dbReference type="Pfam" id="PF17921">
    <property type="entry name" value="Integrase_H2C2"/>
    <property type="match status" value="1"/>
</dbReference>
<keyword evidence="1" id="KW-0645">Protease</keyword>
<dbReference type="InterPro" id="IPR043502">
    <property type="entry name" value="DNA/RNA_pol_sf"/>
</dbReference>
<dbReference type="InterPro" id="IPR001878">
    <property type="entry name" value="Znf_CCHC"/>
</dbReference>
<organism evidence="8 9">
    <name type="scientific">Mytilus coruscus</name>
    <name type="common">Sea mussel</name>
    <dbReference type="NCBI Taxonomy" id="42192"/>
    <lineage>
        <taxon>Eukaryota</taxon>
        <taxon>Metazoa</taxon>
        <taxon>Spiralia</taxon>
        <taxon>Lophotrochozoa</taxon>
        <taxon>Mollusca</taxon>
        <taxon>Bivalvia</taxon>
        <taxon>Autobranchia</taxon>
        <taxon>Pteriomorphia</taxon>
        <taxon>Mytilida</taxon>
        <taxon>Mytiloidea</taxon>
        <taxon>Mytilidae</taxon>
        <taxon>Mytilinae</taxon>
        <taxon>Mytilus</taxon>
    </lineage>
</organism>
<evidence type="ECO:0000259" key="6">
    <source>
        <dbReference type="PROSITE" id="PS50878"/>
    </source>
</evidence>
<gene>
    <name evidence="8" type="ORF">MCOR_2687</name>
</gene>
<feature type="compositionally biased region" description="Polar residues" evidence="5">
    <location>
        <begin position="1105"/>
        <end position="1120"/>
    </location>
</feature>
<dbReference type="InterPro" id="IPR012337">
    <property type="entry name" value="RNaseH-like_sf"/>
</dbReference>
<evidence type="ECO:0008006" key="10">
    <source>
        <dbReference type="Google" id="ProtNLM"/>
    </source>
</evidence>
<dbReference type="Gene3D" id="3.30.420.10">
    <property type="entry name" value="Ribonuclease H-like superfamily/Ribonuclease H"/>
    <property type="match status" value="1"/>
</dbReference>
<evidence type="ECO:0000256" key="4">
    <source>
        <dbReference type="ARBA" id="ARBA00023268"/>
    </source>
</evidence>
<dbReference type="InterPro" id="IPR001584">
    <property type="entry name" value="Integrase_cat-core"/>
</dbReference>
<dbReference type="EMBL" id="CACVKT020000543">
    <property type="protein sequence ID" value="CAC5360082.1"/>
    <property type="molecule type" value="Genomic_DNA"/>
</dbReference>
<dbReference type="InterPro" id="IPR050951">
    <property type="entry name" value="Retrovirus_Pol_polyprotein"/>
</dbReference>
<dbReference type="PANTHER" id="PTHR37984">
    <property type="entry name" value="PROTEIN CBG26694"/>
    <property type="match status" value="1"/>
</dbReference>
<keyword evidence="2" id="KW-0064">Aspartyl protease</keyword>
<dbReference type="InterPro" id="IPR036875">
    <property type="entry name" value="Znf_CCHC_sf"/>
</dbReference>
<dbReference type="InterPro" id="IPR043128">
    <property type="entry name" value="Rev_trsase/Diguanyl_cyclase"/>
</dbReference>
<evidence type="ECO:0000256" key="1">
    <source>
        <dbReference type="ARBA" id="ARBA00022670"/>
    </source>
</evidence>
<evidence type="ECO:0000256" key="2">
    <source>
        <dbReference type="ARBA" id="ARBA00022750"/>
    </source>
</evidence>
<keyword evidence="2" id="KW-0378">Hydrolase</keyword>
<keyword evidence="4" id="KW-0511">Multifunctional enzyme</keyword>
<dbReference type="SUPFAM" id="SSF56672">
    <property type="entry name" value="DNA/RNA polymerases"/>
    <property type="match status" value="1"/>
</dbReference>
<dbReference type="Pfam" id="PF00078">
    <property type="entry name" value="RVT_1"/>
    <property type="match status" value="1"/>
</dbReference>
<dbReference type="CDD" id="cd09274">
    <property type="entry name" value="RNase_HI_RT_Ty3"/>
    <property type="match status" value="1"/>
</dbReference>
<dbReference type="GO" id="GO:0004190">
    <property type="term" value="F:aspartic-type endopeptidase activity"/>
    <property type="evidence" value="ECO:0007669"/>
    <property type="project" value="UniProtKB-KW"/>
</dbReference>
<dbReference type="PANTHER" id="PTHR37984:SF5">
    <property type="entry name" value="PROTEIN NYNRIN-LIKE"/>
    <property type="match status" value="1"/>
</dbReference>
<dbReference type="Pfam" id="PF17919">
    <property type="entry name" value="RT_RNaseH_2"/>
    <property type="match status" value="1"/>
</dbReference>
<dbReference type="Gene3D" id="1.10.340.70">
    <property type="match status" value="1"/>
</dbReference>
<evidence type="ECO:0000313" key="8">
    <source>
        <dbReference type="EMBL" id="CAC5360082.1"/>
    </source>
</evidence>
<sequence length="1701" mass="193671">MNISLTVPFNNNLDDDTSSVLNDSFIEENEFPDHDQSESSVVIAPIIDDVPTPSSKGETTPQPFKIATVPDTPVPLPKFPKLLTMDKLAKCSTFSGYPQDNAKRFLAEFESYALLHDLAEQDKRRIAAFHLHLKGPALTWFNSLSDESKQSWQNIYVLFKEKYINFNLHSATVIMESELFQSLILSPGQSLEDYYSQILEKAQILQKPNHEVVAKFISGLPDKMSFFVRAGQPVDIQSSLTAAKMAEGCGYRQHNDVVNAIKHKQQHQHVEPPEKASELSEMKEQIKLLTDLVSKMHTGQQPHTRNEMPPNNALPRQSRFDNAECRKCKGLGHFQRVCNWNSAGPSQPNAQCQLCHQFGHTAASCFTLSAIAQGNQLNPADRHSRPGFPQTYMSRLQRKSFIEPNTELLTNGKVPNFVMVGLQGLCSNSQFALHQGLMIAKSLVVVPPNHRVPIKILNASNVRITLPKGKNIAEFTVLSNDNSYVRMSDNTESFKVQNIELVTESIDIVEGQDVPFNPSKSEDSSLNMVAEFCKEFHLSEDLTEKQLLQLQQCLYENRDLFVTKDNPNLGFTSLIEHKINLKPNAVSKHQNPYRLPPYKRIITPVSESEELPITSPVVLVTKRSANADKKESQNFRFCCDFRHLNAQTEDFKYVIPNLQELTESMSDLVPNFITSIDLSSGFFQMGISPDSTRYTAFNTCFGTYKFQRLPMGLKTAPNTFQLLMDKVLHGLKFRTCLCYLDDVLLCSETFEKHLKDLNEIFERFRSAGLKLGAKKCYFANQKCVFLGHELSKNGIRPPKDRIQAITDYPEPKNIKQLRRLIGMFNWFRKFIPNFSALIYPLNRLLQKNQRFEWKSEQRMALNDLKTRLVNSEILSFPSFDLPFRLAVDTSSRGIGYMLYQKDSQISKPKIIRFGSKSLKPWQQSYGPTKLELLGMVTSVLDCADYLRGVKFIVECDHQALQPLFQKQFKGAIYERWLAVLQQFSFVIEYKPAEQMQVADALSRCENPHSLQAESPTEEDPYFPYITDEVGEIELPGGQNFAELFKHQKSTSNDMSDNDIVHTGKEIPIVQVLFCDKNQDPYDADTDEPTSTENKKNVTRKRNIKNKTTSDSAKSANSAESTNEEKTDDQKHIDLCNGVKDMAKVKNEQRNDFEYKHIIAYLEDNQLPLSQKHARRILLEAPDYILIRGVLYRNRKAKSDRNKSKSAYQLAVPHMILFMIHDSPLGGHSGIQNTLDRLRDDFYFPRMGKIVTDYVASCHDCQSRKVTNLKTKAKIVPYRTPSEPFQVWQVDLFGPLKTSPNGNQYLFTASDMFSKYLFVLPIRNKDMLTVSNAVFSLVSQFGVCETLISDQGSEFIGSCTQEVCKMFGVHQDFIPSFMHHCLGLCERTHRTLAERITPYIEKWKEWEFILPAVVFSINASINQSTKYSPFDVLYGKRPAFPLSAFPSTDLNNIPADTKSYIVAQQKRLDTIRTSVKEHSIAAQDRMEKATNAKTNELELSVGDYVYLQIEQQGQGKKFKPTYDGPFVVTNIPSEHLILLRDPNGKRKFKQPVHINRLKLANIREPNPKPYFRRDRTSSSSHSTTEAEVSQSDILSASQGNDNSDELNSQHANELRRSSRQIRLPARYQDSDFTNLDFVASETDNGGVFKVKRILAKKRNKGGFLYLVQKVGEPAENAEWLTGSQLPPKAQELMLKRPPPLIE</sequence>
<dbReference type="Pfam" id="PF03732">
    <property type="entry name" value="Retrotrans_gag"/>
    <property type="match status" value="1"/>
</dbReference>
<keyword evidence="9" id="KW-1185">Reference proteome</keyword>
<evidence type="ECO:0000256" key="5">
    <source>
        <dbReference type="SAM" id="MobiDB-lite"/>
    </source>
</evidence>
<dbReference type="GO" id="GO:0008270">
    <property type="term" value="F:zinc ion binding"/>
    <property type="evidence" value="ECO:0007669"/>
    <property type="project" value="InterPro"/>
</dbReference>
<feature type="compositionally biased region" description="Polar residues" evidence="5">
    <location>
        <begin position="1584"/>
        <end position="1610"/>
    </location>
</feature>
<feature type="domain" description="Reverse transcriptase" evidence="6">
    <location>
        <begin position="601"/>
        <end position="790"/>
    </location>
</feature>
<dbReference type="Gene3D" id="4.10.60.10">
    <property type="entry name" value="Zinc finger, CCHC-type"/>
    <property type="match status" value="1"/>
</dbReference>
<proteinExistence type="predicted"/>
<dbReference type="SUPFAM" id="SSF57756">
    <property type="entry name" value="Retrovirus zinc finger-like domains"/>
    <property type="match status" value="1"/>
</dbReference>
<feature type="region of interest" description="Disordered" evidence="5">
    <location>
        <begin position="1079"/>
        <end position="1129"/>
    </location>
</feature>
<dbReference type="GO" id="GO:0015074">
    <property type="term" value="P:DNA integration"/>
    <property type="evidence" value="ECO:0007669"/>
    <property type="project" value="InterPro"/>
</dbReference>
<dbReference type="InterPro" id="IPR000477">
    <property type="entry name" value="RT_dom"/>
</dbReference>
<name>A0A6J8A4B1_MYTCO</name>
<dbReference type="PROSITE" id="PS50878">
    <property type="entry name" value="RT_POL"/>
    <property type="match status" value="1"/>
</dbReference>
<dbReference type="InterPro" id="IPR041588">
    <property type="entry name" value="Integrase_H2C2"/>
</dbReference>
<feature type="domain" description="Integrase catalytic" evidence="7">
    <location>
        <begin position="1279"/>
        <end position="1436"/>
    </location>
</feature>
<dbReference type="GO" id="GO:0006508">
    <property type="term" value="P:proteolysis"/>
    <property type="evidence" value="ECO:0007669"/>
    <property type="project" value="UniProtKB-KW"/>
</dbReference>
<reference evidence="8 9" key="1">
    <citation type="submission" date="2020-06" db="EMBL/GenBank/DDBJ databases">
        <authorList>
            <person name="Li R."/>
            <person name="Bekaert M."/>
        </authorList>
    </citation>
    <scope>NUCLEOTIDE SEQUENCE [LARGE SCALE GENOMIC DNA]</scope>
    <source>
        <strain evidence="9">wild</strain>
    </source>
</reference>
<dbReference type="Pfam" id="PF00665">
    <property type="entry name" value="rve"/>
    <property type="match status" value="1"/>
</dbReference>
<dbReference type="PROSITE" id="PS50994">
    <property type="entry name" value="INTEGRASE"/>
    <property type="match status" value="1"/>
</dbReference>
<dbReference type="InterPro" id="IPR041577">
    <property type="entry name" value="RT_RNaseH_2"/>
</dbReference>
<dbReference type="FunFam" id="3.30.70.270:FF:000026">
    <property type="entry name" value="Transposon Ty3-G Gag-Pol polyprotein"/>
    <property type="match status" value="1"/>
</dbReference>
<feature type="region of interest" description="Disordered" evidence="5">
    <location>
        <begin position="1564"/>
        <end position="1621"/>
    </location>
</feature>
<evidence type="ECO:0000259" key="7">
    <source>
        <dbReference type="PROSITE" id="PS50994"/>
    </source>
</evidence>
<dbReference type="GO" id="GO:0003677">
    <property type="term" value="F:DNA binding"/>
    <property type="evidence" value="ECO:0007669"/>
    <property type="project" value="UniProtKB-KW"/>
</dbReference>
<evidence type="ECO:0000313" key="9">
    <source>
        <dbReference type="Proteomes" id="UP000507470"/>
    </source>
</evidence>
<dbReference type="OrthoDB" id="6176824at2759"/>
<dbReference type="CDD" id="cd01647">
    <property type="entry name" value="RT_LTR"/>
    <property type="match status" value="1"/>
</dbReference>
<dbReference type="Proteomes" id="UP000507470">
    <property type="component" value="Unassembled WGS sequence"/>
</dbReference>
<evidence type="ECO:0000256" key="3">
    <source>
        <dbReference type="ARBA" id="ARBA00023125"/>
    </source>
</evidence>